<dbReference type="RefSeq" id="WP_199470261.1">
    <property type="nucleotide sequence ID" value="NZ_JAEMNX010000034.1"/>
</dbReference>
<proteinExistence type="predicted"/>
<reference evidence="1" key="1">
    <citation type="submission" date="2020-12" db="EMBL/GenBank/DDBJ databases">
        <title>Marinomonas arctica sp. nov., a psychrotolerant bacterium isolated from the Arctic.</title>
        <authorList>
            <person name="Zhang Y."/>
        </authorList>
    </citation>
    <scope>NUCLEOTIDE SEQUENCE</scope>
    <source>
        <strain evidence="1">C1424</strain>
    </source>
</reference>
<sequence length="89" mass="10152">MSVYHVTFSIDGWRRNLSEDLSELKGLVEEIEKEYLLDDENIEVLKDLVSRLICKSNSFNCVSCKSVEDFSDLSDVEILLFGEAKEGES</sequence>
<comment type="caution">
    <text evidence="1">The sequence shown here is derived from an EMBL/GenBank/DDBJ whole genome shotgun (WGS) entry which is preliminary data.</text>
</comment>
<name>A0A934JQ37_9GAMM</name>
<dbReference type="Proteomes" id="UP000628710">
    <property type="component" value="Unassembled WGS sequence"/>
</dbReference>
<dbReference type="EMBL" id="JAEMNX010000034">
    <property type="protein sequence ID" value="MBJ7539866.1"/>
    <property type="molecule type" value="Genomic_DNA"/>
</dbReference>
<evidence type="ECO:0000313" key="2">
    <source>
        <dbReference type="Proteomes" id="UP000628710"/>
    </source>
</evidence>
<accession>A0A934JQ37</accession>
<protein>
    <submittedName>
        <fullName evidence="1">Uncharacterized protein</fullName>
    </submittedName>
</protein>
<keyword evidence="2" id="KW-1185">Reference proteome</keyword>
<gene>
    <name evidence="1" type="ORF">I8J31_19520</name>
</gene>
<dbReference type="AlphaFoldDB" id="A0A934JQ37"/>
<organism evidence="1 2">
    <name type="scientific">Marinomonas transparens</name>
    <dbReference type="NCBI Taxonomy" id="2795388"/>
    <lineage>
        <taxon>Bacteria</taxon>
        <taxon>Pseudomonadati</taxon>
        <taxon>Pseudomonadota</taxon>
        <taxon>Gammaproteobacteria</taxon>
        <taxon>Oceanospirillales</taxon>
        <taxon>Oceanospirillaceae</taxon>
        <taxon>Marinomonas</taxon>
    </lineage>
</organism>
<evidence type="ECO:0000313" key="1">
    <source>
        <dbReference type="EMBL" id="MBJ7539866.1"/>
    </source>
</evidence>